<organism evidence="6 7">
    <name type="scientific">Luteimonas kalidii</name>
    <dbReference type="NCBI Taxonomy" id="3042025"/>
    <lineage>
        <taxon>Bacteria</taxon>
        <taxon>Pseudomonadati</taxon>
        <taxon>Pseudomonadota</taxon>
        <taxon>Gammaproteobacteria</taxon>
        <taxon>Lysobacterales</taxon>
        <taxon>Lysobacteraceae</taxon>
        <taxon>Luteimonas</taxon>
    </lineage>
</organism>
<keyword evidence="4" id="KW-0411">Iron-sulfur</keyword>
<dbReference type="InterPro" id="IPR036922">
    <property type="entry name" value="Rieske_2Fe-2S_sf"/>
</dbReference>
<dbReference type="EMBL" id="JARXRO010000020">
    <property type="protein sequence ID" value="MDH5835460.1"/>
    <property type="molecule type" value="Genomic_DNA"/>
</dbReference>
<dbReference type="Pfam" id="PF00355">
    <property type="entry name" value="Rieske"/>
    <property type="match status" value="1"/>
</dbReference>
<evidence type="ECO:0000256" key="3">
    <source>
        <dbReference type="ARBA" id="ARBA00023004"/>
    </source>
</evidence>
<dbReference type="PANTHER" id="PTHR21496:SF23">
    <property type="entry name" value="3-PHENYLPROPIONATE_CINNAMIC ACID DIOXYGENASE FERREDOXIN SUBUNIT"/>
    <property type="match status" value="1"/>
</dbReference>
<dbReference type="PROSITE" id="PS51296">
    <property type="entry name" value="RIESKE"/>
    <property type="match status" value="1"/>
</dbReference>
<dbReference type="PANTHER" id="PTHR21496">
    <property type="entry name" value="FERREDOXIN-RELATED"/>
    <property type="match status" value="1"/>
</dbReference>
<reference evidence="6 7" key="1">
    <citation type="submission" date="2023-04" db="EMBL/GenBank/DDBJ databases">
        <title>Luteimonas sp. M1R5S59.</title>
        <authorList>
            <person name="Sun J.-Q."/>
        </authorList>
    </citation>
    <scope>NUCLEOTIDE SEQUENCE [LARGE SCALE GENOMIC DNA]</scope>
    <source>
        <strain evidence="6 7">M1R5S59</strain>
    </source>
</reference>
<keyword evidence="1" id="KW-0001">2Fe-2S</keyword>
<evidence type="ECO:0000256" key="4">
    <source>
        <dbReference type="ARBA" id="ARBA00023014"/>
    </source>
</evidence>
<evidence type="ECO:0000313" key="6">
    <source>
        <dbReference type="EMBL" id="MDH5835460.1"/>
    </source>
</evidence>
<sequence>MSDAWTFVCAAGDLLPGEMKVAFDETTGAAIVVFNLDGDLYALEDLCSHEAFELSSGAYDPAAATIECVLHGAKFDIRDGRALCAPAYAPVAKFPVKLEHGGVWTRDDRD</sequence>
<gene>
    <name evidence="6" type="ORF">QFW81_16230</name>
</gene>
<feature type="domain" description="Rieske" evidence="5">
    <location>
        <begin position="6"/>
        <end position="105"/>
    </location>
</feature>
<accession>A0ABT6JXN5</accession>
<dbReference type="SUPFAM" id="SSF50022">
    <property type="entry name" value="ISP domain"/>
    <property type="match status" value="1"/>
</dbReference>
<keyword evidence="2" id="KW-0479">Metal-binding</keyword>
<evidence type="ECO:0000313" key="7">
    <source>
        <dbReference type="Proteomes" id="UP001156873"/>
    </source>
</evidence>
<dbReference type="Gene3D" id="2.102.10.10">
    <property type="entry name" value="Rieske [2Fe-2S] iron-sulphur domain"/>
    <property type="match status" value="1"/>
</dbReference>
<protein>
    <submittedName>
        <fullName evidence="6">Non-heme iron oxygenase ferredoxin subunit</fullName>
    </submittedName>
</protein>
<dbReference type="CDD" id="cd03528">
    <property type="entry name" value="Rieske_RO_ferredoxin"/>
    <property type="match status" value="1"/>
</dbReference>
<dbReference type="RefSeq" id="WP_280580253.1">
    <property type="nucleotide sequence ID" value="NZ_JARXRO010000020.1"/>
</dbReference>
<comment type="caution">
    <text evidence="6">The sequence shown here is derived from an EMBL/GenBank/DDBJ whole genome shotgun (WGS) entry which is preliminary data.</text>
</comment>
<name>A0ABT6JXN5_9GAMM</name>
<keyword evidence="7" id="KW-1185">Reference proteome</keyword>
<proteinExistence type="predicted"/>
<evidence type="ECO:0000259" key="5">
    <source>
        <dbReference type="PROSITE" id="PS51296"/>
    </source>
</evidence>
<keyword evidence="3" id="KW-0408">Iron</keyword>
<evidence type="ECO:0000256" key="2">
    <source>
        <dbReference type="ARBA" id="ARBA00022723"/>
    </source>
</evidence>
<evidence type="ECO:0000256" key="1">
    <source>
        <dbReference type="ARBA" id="ARBA00022714"/>
    </source>
</evidence>
<dbReference type="InterPro" id="IPR017941">
    <property type="entry name" value="Rieske_2Fe-2S"/>
</dbReference>
<dbReference type="Proteomes" id="UP001156873">
    <property type="component" value="Unassembled WGS sequence"/>
</dbReference>